<keyword evidence="2 4" id="KW-0732">Signal</keyword>
<dbReference type="InterPro" id="IPR038161">
    <property type="entry name" value="VirB9/CagX/TrbG_C_sf"/>
</dbReference>
<dbReference type="Pfam" id="PF03524">
    <property type="entry name" value="CagX"/>
    <property type="match status" value="1"/>
</dbReference>
<feature type="domain" description="Transglycosylase SLT" evidence="5">
    <location>
        <begin position="35"/>
        <end position="134"/>
    </location>
</feature>
<dbReference type="CDD" id="cd06911">
    <property type="entry name" value="VirB9_CagX_TrbG"/>
    <property type="match status" value="1"/>
</dbReference>
<evidence type="ECO:0000256" key="1">
    <source>
        <dbReference type="ARBA" id="ARBA00006135"/>
    </source>
</evidence>
<evidence type="ECO:0000313" key="6">
    <source>
        <dbReference type="EMBL" id="AJK50174.1"/>
    </source>
</evidence>
<reference evidence="7" key="1">
    <citation type="submission" date="2011-03" db="EMBL/GenBank/DDBJ databases">
        <authorList>
            <person name="Voget S."/>
            <person name="Streit W.R."/>
            <person name="Jaeger K.E."/>
            <person name="Daniel R."/>
        </authorList>
    </citation>
    <scope>NUCLEOTIDE SEQUENCE [LARGE SCALE GENOMIC DNA]</scope>
    <source>
        <strain evidence="7">PG1</strain>
    </source>
</reference>
<feature type="signal peptide" evidence="4">
    <location>
        <begin position="1"/>
        <end position="34"/>
    </location>
</feature>
<dbReference type="Gene3D" id="2.60.40.2500">
    <property type="match status" value="1"/>
</dbReference>
<dbReference type="KEGG" id="bgp:BGL_2c21100"/>
<name>A0A0B6S6U7_BURPL</name>
<accession>A0A0B6S6U7</accession>
<organism evidence="6 7">
    <name type="scientific">Burkholderia plantarii</name>
    <dbReference type="NCBI Taxonomy" id="41899"/>
    <lineage>
        <taxon>Bacteria</taxon>
        <taxon>Pseudomonadati</taxon>
        <taxon>Pseudomonadota</taxon>
        <taxon>Betaproteobacteria</taxon>
        <taxon>Burkholderiales</taxon>
        <taxon>Burkholderiaceae</taxon>
        <taxon>Burkholderia</taxon>
    </lineage>
</organism>
<dbReference type="HOGENOM" id="CLU_675559_0_0_4"/>
<keyword evidence="7" id="KW-1185">Reference proteome</keyword>
<evidence type="ECO:0000313" key="7">
    <source>
        <dbReference type="Proteomes" id="UP000031838"/>
    </source>
</evidence>
<protein>
    <submittedName>
        <fullName evidence="6">Putative lytic transglycosylase like protein</fullName>
    </submittedName>
</protein>
<dbReference type="InterPro" id="IPR033645">
    <property type="entry name" value="VirB9/CagX/TrbG_C"/>
</dbReference>
<feature type="compositionally biased region" description="Low complexity" evidence="3">
    <location>
        <begin position="369"/>
        <end position="391"/>
    </location>
</feature>
<sequence length="403" mass="42161">MAMRYRKIALRRVAPLCLGALAAIALGCPGVARADCIDEAAAFQHVHVGLMRAIAQVESGTRTNVINPNSNGTFDIGLMQINSSWLPRLAREGITEQSLFDPCTNAYVGAWILSENIRQFGPTWNAIGAYNASAPDKRLAYARKVVDAARSIVSTADSPMPILPPSFTPPQTYNPFASLEVNQVRLAAPRAANAPGGLPAAVPAGAPPSPMISAAAPGQYNFGWDISGAPDVKPVQVFDDGTKIYAQFSDMKRVPAIFADTPHGRAVLRWESQPPYAVIASLEPSLVFQLGGAEAKARRRPDNAPLPPGMRAAAAAAASAPRPRAAGPASTDALWYVSTPSTVPGPTKLPDVETPANTITNAATYATAQTAPAPAATPAAPAPATKPAADARNSTSALWYLTK</sequence>
<dbReference type="AlphaFoldDB" id="A0A0B6S6U7"/>
<dbReference type="EMBL" id="CP002581">
    <property type="protein sequence ID" value="AJK50174.1"/>
    <property type="molecule type" value="Genomic_DNA"/>
</dbReference>
<dbReference type="Gene3D" id="1.10.530.10">
    <property type="match status" value="1"/>
</dbReference>
<dbReference type="InterPro" id="IPR010258">
    <property type="entry name" value="Conjugal_tfr_TrbG/VirB9/CagX"/>
</dbReference>
<feature type="chain" id="PRO_5002109483" evidence="4">
    <location>
        <begin position="35"/>
        <end position="403"/>
    </location>
</feature>
<dbReference type="SUPFAM" id="SSF53955">
    <property type="entry name" value="Lysozyme-like"/>
    <property type="match status" value="1"/>
</dbReference>
<dbReference type="InterPro" id="IPR008258">
    <property type="entry name" value="Transglycosylase_SLT_dom_1"/>
</dbReference>
<dbReference type="RefSeq" id="WP_080937464.1">
    <property type="nucleotide sequence ID" value="NZ_CP002581.1"/>
</dbReference>
<comment type="similarity">
    <text evidence="1">Belongs to the TrbG/VirB9 family.</text>
</comment>
<evidence type="ECO:0000256" key="3">
    <source>
        <dbReference type="SAM" id="MobiDB-lite"/>
    </source>
</evidence>
<dbReference type="InterPro" id="IPR023346">
    <property type="entry name" value="Lysozyme-like_dom_sf"/>
</dbReference>
<proteinExistence type="inferred from homology"/>
<gene>
    <name evidence="6" type="ORF">BGL_2c21100</name>
</gene>
<feature type="compositionally biased region" description="Low complexity" evidence="3">
    <location>
        <begin position="309"/>
        <end position="328"/>
    </location>
</feature>
<reference evidence="6 7" key="2">
    <citation type="journal article" date="2016" name="Appl. Microbiol. Biotechnol.">
        <title>Mutations improving production and secretion of extracellular lipase by Burkholderia glumae PG1.</title>
        <authorList>
            <person name="Knapp A."/>
            <person name="Voget S."/>
            <person name="Gao R."/>
            <person name="Zaburannyi N."/>
            <person name="Krysciak D."/>
            <person name="Breuer M."/>
            <person name="Hauer B."/>
            <person name="Streit W.R."/>
            <person name="Muller R."/>
            <person name="Daniel R."/>
            <person name="Jaeger K.E."/>
        </authorList>
    </citation>
    <scope>NUCLEOTIDE SEQUENCE [LARGE SCALE GENOMIC DNA]</scope>
    <source>
        <strain evidence="6 7">PG1</strain>
    </source>
</reference>
<evidence type="ECO:0000259" key="5">
    <source>
        <dbReference type="Pfam" id="PF01464"/>
    </source>
</evidence>
<dbReference type="PROSITE" id="PS51257">
    <property type="entry name" value="PROKAR_LIPOPROTEIN"/>
    <property type="match status" value="1"/>
</dbReference>
<dbReference type="CDD" id="cd13400">
    <property type="entry name" value="LT_IagB-like"/>
    <property type="match status" value="1"/>
</dbReference>
<feature type="region of interest" description="Disordered" evidence="3">
    <location>
        <begin position="369"/>
        <end position="395"/>
    </location>
</feature>
<dbReference type="Proteomes" id="UP000031838">
    <property type="component" value="Chromosome 2"/>
</dbReference>
<evidence type="ECO:0000256" key="2">
    <source>
        <dbReference type="ARBA" id="ARBA00022729"/>
    </source>
</evidence>
<evidence type="ECO:0000256" key="4">
    <source>
        <dbReference type="SAM" id="SignalP"/>
    </source>
</evidence>
<dbReference type="Pfam" id="PF01464">
    <property type="entry name" value="SLT"/>
    <property type="match status" value="1"/>
</dbReference>
<feature type="region of interest" description="Disordered" evidence="3">
    <location>
        <begin position="294"/>
        <end position="328"/>
    </location>
</feature>